<name>A0A4Q2S5F9_9ACTN</name>
<feature type="compositionally biased region" description="Basic and acidic residues" evidence="1">
    <location>
        <begin position="70"/>
        <end position="82"/>
    </location>
</feature>
<keyword evidence="2" id="KW-0472">Membrane</keyword>
<dbReference type="Proteomes" id="UP000294071">
    <property type="component" value="Unassembled WGS sequence"/>
</dbReference>
<dbReference type="EMBL" id="SDWT01000001">
    <property type="protein sequence ID" value="RYB95533.1"/>
    <property type="molecule type" value="Genomic_DNA"/>
</dbReference>
<feature type="region of interest" description="Disordered" evidence="1">
    <location>
        <begin position="1"/>
        <end position="202"/>
    </location>
</feature>
<organism evidence="3 4">
    <name type="scientific">Nocardioides oleivorans</name>
    <dbReference type="NCBI Taxonomy" id="273676"/>
    <lineage>
        <taxon>Bacteria</taxon>
        <taxon>Bacillati</taxon>
        <taxon>Actinomycetota</taxon>
        <taxon>Actinomycetes</taxon>
        <taxon>Propionibacteriales</taxon>
        <taxon>Nocardioidaceae</taxon>
        <taxon>Nocardioides</taxon>
    </lineage>
</organism>
<dbReference type="PRINTS" id="PR01217">
    <property type="entry name" value="PRICHEXTENSN"/>
</dbReference>
<keyword evidence="2" id="KW-0812">Transmembrane</keyword>
<keyword evidence="2" id="KW-1133">Transmembrane helix</keyword>
<accession>A0A4Q2S5F9</accession>
<proteinExistence type="predicted"/>
<evidence type="ECO:0000313" key="4">
    <source>
        <dbReference type="Proteomes" id="UP000294071"/>
    </source>
</evidence>
<feature type="compositionally biased region" description="Low complexity" evidence="1">
    <location>
        <begin position="103"/>
        <end position="193"/>
    </location>
</feature>
<sequence>MTKKKQYKKQLPTAVPPQPRRGPDADVDGRPDAGPDASADARPDTRPDARAAAPASPSLLPVQAPEPELEQVREAIRQLVHDLDEDPGPAAAQTPTPAPAPAKGPAKAPAKASATTQAAPARAGSGKAAPGKAATTKAASAKAAPARAASAKAASARPATRPATPSQTAARTAPAARPAARTAPAARPTAPASLPAPPVERERASGRKVAGLALLVLVSAAVGGGVVAWQLGSDDPPAPSDTPAAQLPAGWPEAGASRTLTRVRSDGSLEVTHWIHTEDPLDQVDVSLPEAGEGTAVVATDVQVTADGEAASGPAEITFSRATYVFSSATLIRVTYDLDGAVQRSSSATGRGLATTTALDVSATQPRDVRVIRSAEVLSLSCAPTMATELVPCGTSDGDGEWKVQLTGSEAGGRVVAAVTVPS</sequence>
<reference evidence="3 4" key="1">
    <citation type="submission" date="2019-01" db="EMBL/GenBank/DDBJ databases">
        <title>Novel species of Nocardioides.</title>
        <authorList>
            <person name="Liu Q."/>
            <person name="Xin Y.-H."/>
        </authorList>
    </citation>
    <scope>NUCLEOTIDE SEQUENCE [LARGE SCALE GENOMIC DNA]</scope>
    <source>
        <strain evidence="3 4">CGMCC 4.6882</strain>
    </source>
</reference>
<feature type="compositionally biased region" description="Basic and acidic residues" evidence="1">
    <location>
        <begin position="21"/>
        <end position="49"/>
    </location>
</feature>
<evidence type="ECO:0000256" key="2">
    <source>
        <dbReference type="SAM" id="Phobius"/>
    </source>
</evidence>
<evidence type="ECO:0000256" key="1">
    <source>
        <dbReference type="SAM" id="MobiDB-lite"/>
    </source>
</evidence>
<gene>
    <name evidence="3" type="ORF">EUA93_14995</name>
</gene>
<evidence type="ECO:0000313" key="3">
    <source>
        <dbReference type="EMBL" id="RYB95533.1"/>
    </source>
</evidence>
<dbReference type="AlphaFoldDB" id="A0A4Q2S5F9"/>
<comment type="caution">
    <text evidence="3">The sequence shown here is derived from an EMBL/GenBank/DDBJ whole genome shotgun (WGS) entry which is preliminary data.</text>
</comment>
<feature type="transmembrane region" description="Helical" evidence="2">
    <location>
        <begin position="209"/>
        <end position="231"/>
    </location>
</feature>
<keyword evidence="4" id="KW-1185">Reference proteome</keyword>
<dbReference type="RefSeq" id="WP_129400864.1">
    <property type="nucleotide sequence ID" value="NZ_SDWT01000001.1"/>
</dbReference>
<dbReference type="OrthoDB" id="3788980at2"/>
<protein>
    <submittedName>
        <fullName evidence="3">Uncharacterized protein</fullName>
    </submittedName>
</protein>